<dbReference type="Proteomes" id="UP000499080">
    <property type="component" value="Unassembled WGS sequence"/>
</dbReference>
<evidence type="ECO:0000313" key="1">
    <source>
        <dbReference type="EMBL" id="GBM73267.1"/>
    </source>
</evidence>
<gene>
    <name evidence="1" type="ORF">AVEN_158626_1</name>
</gene>
<dbReference type="AlphaFoldDB" id="A0A4Y2I6B2"/>
<organism evidence="1 2">
    <name type="scientific">Araneus ventricosus</name>
    <name type="common">Orbweaver spider</name>
    <name type="synonym">Epeira ventricosa</name>
    <dbReference type="NCBI Taxonomy" id="182803"/>
    <lineage>
        <taxon>Eukaryota</taxon>
        <taxon>Metazoa</taxon>
        <taxon>Ecdysozoa</taxon>
        <taxon>Arthropoda</taxon>
        <taxon>Chelicerata</taxon>
        <taxon>Arachnida</taxon>
        <taxon>Araneae</taxon>
        <taxon>Araneomorphae</taxon>
        <taxon>Entelegynae</taxon>
        <taxon>Araneoidea</taxon>
        <taxon>Araneidae</taxon>
        <taxon>Araneus</taxon>
    </lineage>
</organism>
<accession>A0A4Y2I6B2</accession>
<name>A0A4Y2I6B2_ARAVE</name>
<evidence type="ECO:0000313" key="2">
    <source>
        <dbReference type="Proteomes" id="UP000499080"/>
    </source>
</evidence>
<reference evidence="1 2" key="1">
    <citation type="journal article" date="2019" name="Sci. Rep.">
        <title>Orb-weaving spider Araneus ventricosus genome elucidates the spidroin gene catalogue.</title>
        <authorList>
            <person name="Kono N."/>
            <person name="Nakamura H."/>
            <person name="Ohtoshi R."/>
            <person name="Moran D.A.P."/>
            <person name="Shinohara A."/>
            <person name="Yoshida Y."/>
            <person name="Fujiwara M."/>
            <person name="Mori M."/>
            <person name="Tomita M."/>
            <person name="Arakawa K."/>
        </authorList>
    </citation>
    <scope>NUCLEOTIDE SEQUENCE [LARGE SCALE GENOMIC DNA]</scope>
</reference>
<dbReference type="EMBL" id="BGPR01002427">
    <property type="protein sequence ID" value="GBM73267.1"/>
    <property type="molecule type" value="Genomic_DNA"/>
</dbReference>
<protein>
    <submittedName>
        <fullName evidence="1">Uncharacterized protein</fullName>
    </submittedName>
</protein>
<sequence>MRCQISFVKSAGPHAGILLSGTGTGGFSSKSSGSTCSKMIKYLKPPQAKKREVRSYEVVFDNAVRNICSKTGLNCACAIHLLYNALYHIKKVFPSLKCFEIPNCLYAS</sequence>
<comment type="caution">
    <text evidence="1">The sequence shown here is derived from an EMBL/GenBank/DDBJ whole genome shotgun (WGS) entry which is preliminary data.</text>
</comment>
<proteinExistence type="predicted"/>
<keyword evidence="2" id="KW-1185">Reference proteome</keyword>